<evidence type="ECO:0000313" key="1">
    <source>
        <dbReference type="EMBL" id="EER06300.1"/>
    </source>
</evidence>
<evidence type="ECO:0000313" key="2">
    <source>
        <dbReference type="Proteomes" id="UP000007800"/>
    </source>
</evidence>
<keyword evidence="2" id="KW-1185">Reference proteome</keyword>
<reference evidence="1 2" key="1">
    <citation type="submission" date="2008-07" db="EMBL/GenBank/DDBJ databases">
        <authorList>
            <person name="El-Sayed N."/>
            <person name="Caler E."/>
            <person name="Inman J."/>
            <person name="Amedeo P."/>
            <person name="Hass B."/>
            <person name="Wortman J."/>
        </authorList>
    </citation>
    <scope>NUCLEOTIDE SEQUENCE [LARGE SCALE GENOMIC DNA]</scope>
    <source>
        <strain evidence="2">ATCC 50983 / TXsc</strain>
    </source>
</reference>
<dbReference type="Proteomes" id="UP000007800">
    <property type="component" value="Unassembled WGS sequence"/>
</dbReference>
<sequence>MLSGVGAALERTANGLCNRLGGAKIENLDRCLEKGVCPKPTHVIVPSKKVVVTLKVNPFSLWTPL</sequence>
<proteinExistence type="predicted"/>
<dbReference type="EMBL" id="GG680729">
    <property type="protein sequence ID" value="EER06300.1"/>
    <property type="molecule type" value="Genomic_DNA"/>
</dbReference>
<accession>C5LA44</accession>
<dbReference type="InParanoid" id="C5LA44"/>
<protein>
    <submittedName>
        <fullName evidence="1">Uncharacterized protein</fullName>
    </submittedName>
</protein>
<gene>
    <name evidence="1" type="ORF">Pmar_PMAR006066</name>
</gene>
<dbReference type="RefSeq" id="XP_002774484.1">
    <property type="nucleotide sequence ID" value="XM_002774438.1"/>
</dbReference>
<dbReference type="AlphaFoldDB" id="C5LA44"/>
<name>C5LA44_PERM5</name>
<dbReference type="GeneID" id="9055429"/>
<organism evidence="2">
    <name type="scientific">Perkinsus marinus (strain ATCC 50983 / TXsc)</name>
    <dbReference type="NCBI Taxonomy" id="423536"/>
    <lineage>
        <taxon>Eukaryota</taxon>
        <taxon>Sar</taxon>
        <taxon>Alveolata</taxon>
        <taxon>Perkinsozoa</taxon>
        <taxon>Perkinsea</taxon>
        <taxon>Perkinsida</taxon>
        <taxon>Perkinsidae</taxon>
        <taxon>Perkinsus</taxon>
    </lineage>
</organism>